<evidence type="ECO:0000313" key="4">
    <source>
        <dbReference type="Proteomes" id="UP000499080"/>
    </source>
</evidence>
<gene>
    <name evidence="3" type="primary">ZMYM1_34</name>
    <name evidence="3" type="ORF">AVEN_65849_1</name>
</gene>
<reference evidence="3 4" key="1">
    <citation type="journal article" date="2019" name="Sci. Rep.">
        <title>Orb-weaving spider Araneus ventricosus genome elucidates the spidroin gene catalogue.</title>
        <authorList>
            <person name="Kono N."/>
            <person name="Nakamura H."/>
            <person name="Ohtoshi R."/>
            <person name="Moran D.A.P."/>
            <person name="Shinohara A."/>
            <person name="Yoshida Y."/>
            <person name="Fujiwara M."/>
            <person name="Mori M."/>
            <person name="Tomita M."/>
            <person name="Arakawa K."/>
        </authorList>
    </citation>
    <scope>NUCLEOTIDE SEQUENCE [LARGE SCALE GENOMIC DNA]</scope>
</reference>
<dbReference type="GO" id="GO:0003676">
    <property type="term" value="F:nucleic acid binding"/>
    <property type="evidence" value="ECO:0007669"/>
    <property type="project" value="InterPro"/>
</dbReference>
<sequence>MNSKFIWPSIKKDVQSWTRTCIPCQKSKINRHTKTKLGEFEVPSGRFCVVYIDIIGTLPPSRGNIYCLTCIDRFSNWMEAIPLDNISAVTVVRTFYSNWIVRFGTPHKLITDRETQFRSETLQTLSKICGIKLQHTTAYHPACNGKVERLHRTLKTALKAHNNLSWIDTLPTVLLGLRTAIQEDNNHSIAQIVYGESLRLPGEFFSEPSIRTASEGFANNLQKQMETVGPRTTRRNSSRHIFVYKDLENCSHVFQRIDTVKKQLESPYEGPFPVNERKDKYFTINIKGKHVNVSLDRLKPAYILAEDNPKGTTTDHKLQASDNKPDLTQKQSRTEANKCKRYKVQCSLCNDIFDCDYVKKHTVSKHPELQKQSRLAPVILPGELKRKNPWTAYSSKSKRTDFCADFCDSSSSSVESENVNIDNDENYDGDTDDCDDDSVDDDMELENILGTKTVVNFTNATSNACISIPSGPEDISRSRNCKPVQPILERFPKHKDGDRFRSFNSKLYHFKWLEYSVSQDSVFCYYCRHFSENGSISDYKCDTFIVTGYRQWKKCYGKSEKENRLLKHQLSFSHCKAVANYEAYNSTLEKGSVISQISKEHAMLIKENRHYLVTLCEILLTIAQQKIGVRESGSQFRASAIDIESESIDYGPHSGNFLSLLALVGNHDEVIARRIRHGPGNAKYTHHSVQNALLDIMADEVKNKIFEVMQAAEYFAILADETKDLSKKEQLSIAVRYLYDGNIHEEFLCIEELETLDAEGLSSKIINVMKDRVNFQNCIGQAYDGASVVSGKHAGVNVIIKDRVAPLANYIHCFNHRLNLVLVDVATSIQCVRDCLSLLQKLYVFVSCRNIHTKWIKMQTDRGLIVMELKQISNTRWACQASMLRTVCKRFMLLYELLSDVIENDSNSDRVIEARRLLYQFSPDFIKTLFALRHIFEFTKNTSDLLQSPELDYSDALELLEVLQERLNDCRTDTTMQNLWRQAANVCHDLGMHDLEESCDMQTETERRPQRAKQFPSYLKNFIVDCPVQREELQNRGDFRRYIIYIFP</sequence>
<name>A0A4Y2TBL3_ARAVE</name>
<comment type="caution">
    <text evidence="3">The sequence shown here is derived from an EMBL/GenBank/DDBJ whole genome shotgun (WGS) entry which is preliminary data.</text>
</comment>
<dbReference type="InterPro" id="IPR001584">
    <property type="entry name" value="Integrase_cat-core"/>
</dbReference>
<dbReference type="SUPFAM" id="SSF53098">
    <property type="entry name" value="Ribonuclease H-like"/>
    <property type="match status" value="2"/>
</dbReference>
<proteinExistence type="predicted"/>
<dbReference type="Proteomes" id="UP000499080">
    <property type="component" value="Unassembled WGS sequence"/>
</dbReference>
<dbReference type="PANTHER" id="PTHR38681">
    <property type="entry name" value="RETROVIRUS-RELATED POL POLYPROTEIN FROM TRANSPOSON 412-LIKE PROTEIN-RELATED"/>
    <property type="match status" value="1"/>
</dbReference>
<dbReference type="GO" id="GO:0015074">
    <property type="term" value="P:DNA integration"/>
    <property type="evidence" value="ECO:0007669"/>
    <property type="project" value="InterPro"/>
</dbReference>
<evidence type="ECO:0000256" key="1">
    <source>
        <dbReference type="SAM" id="MobiDB-lite"/>
    </source>
</evidence>
<dbReference type="Pfam" id="PF17921">
    <property type="entry name" value="Integrase_H2C2"/>
    <property type="match status" value="1"/>
</dbReference>
<dbReference type="InterPro" id="IPR012337">
    <property type="entry name" value="RNaseH-like_sf"/>
</dbReference>
<feature type="domain" description="Integrase catalytic" evidence="2">
    <location>
        <begin position="39"/>
        <end position="209"/>
    </location>
</feature>
<protein>
    <submittedName>
        <fullName evidence="3">Zinc finger MYM-type protein 1</fullName>
    </submittedName>
</protein>
<dbReference type="Pfam" id="PF00665">
    <property type="entry name" value="rve"/>
    <property type="match status" value="1"/>
</dbReference>
<feature type="region of interest" description="Disordered" evidence="1">
    <location>
        <begin position="410"/>
        <end position="431"/>
    </location>
</feature>
<dbReference type="Pfam" id="PF14291">
    <property type="entry name" value="DUF4371"/>
    <property type="match status" value="1"/>
</dbReference>
<keyword evidence="4" id="KW-1185">Reference proteome</keyword>
<dbReference type="EMBL" id="BGPR01027012">
    <property type="protein sequence ID" value="GBN97183.1"/>
    <property type="molecule type" value="Genomic_DNA"/>
</dbReference>
<organism evidence="3 4">
    <name type="scientific">Araneus ventricosus</name>
    <name type="common">Orbweaver spider</name>
    <name type="synonym">Epeira ventricosa</name>
    <dbReference type="NCBI Taxonomy" id="182803"/>
    <lineage>
        <taxon>Eukaryota</taxon>
        <taxon>Metazoa</taxon>
        <taxon>Ecdysozoa</taxon>
        <taxon>Arthropoda</taxon>
        <taxon>Chelicerata</taxon>
        <taxon>Arachnida</taxon>
        <taxon>Araneae</taxon>
        <taxon>Araneomorphae</taxon>
        <taxon>Entelegynae</taxon>
        <taxon>Araneoidea</taxon>
        <taxon>Araneidae</taxon>
        <taxon>Araneus</taxon>
    </lineage>
</organism>
<evidence type="ECO:0000259" key="2">
    <source>
        <dbReference type="PROSITE" id="PS50994"/>
    </source>
</evidence>
<feature type="region of interest" description="Disordered" evidence="1">
    <location>
        <begin position="307"/>
        <end position="332"/>
    </location>
</feature>
<dbReference type="PANTHER" id="PTHR38681:SF1">
    <property type="entry name" value="RETROVIRUS-RELATED POL POLYPROTEIN FROM TRANSPOSON 412-LIKE PROTEIN"/>
    <property type="match status" value="1"/>
</dbReference>
<dbReference type="SMART" id="SM00597">
    <property type="entry name" value="ZnF_TTF"/>
    <property type="match status" value="1"/>
</dbReference>
<dbReference type="InterPro" id="IPR041588">
    <property type="entry name" value="Integrase_H2C2"/>
</dbReference>
<feature type="compositionally biased region" description="Low complexity" evidence="1">
    <location>
        <begin position="410"/>
        <end position="420"/>
    </location>
</feature>
<evidence type="ECO:0000313" key="3">
    <source>
        <dbReference type="EMBL" id="GBN97183.1"/>
    </source>
</evidence>
<dbReference type="Gene3D" id="3.30.420.10">
    <property type="entry name" value="Ribonuclease H-like superfamily/Ribonuclease H"/>
    <property type="match status" value="1"/>
</dbReference>
<dbReference type="AlphaFoldDB" id="A0A4Y2TBL3"/>
<dbReference type="InterPro" id="IPR006580">
    <property type="entry name" value="Znf_TTF"/>
</dbReference>
<dbReference type="InterPro" id="IPR036397">
    <property type="entry name" value="RNaseH_sf"/>
</dbReference>
<dbReference type="FunFam" id="3.30.420.10:FF:000032">
    <property type="entry name" value="Retrovirus-related Pol polyprotein from transposon 297-like Protein"/>
    <property type="match status" value="1"/>
</dbReference>
<accession>A0A4Y2TBL3</accession>
<dbReference type="PROSITE" id="PS50994">
    <property type="entry name" value="INTEGRASE"/>
    <property type="match status" value="1"/>
</dbReference>
<dbReference type="InterPro" id="IPR025398">
    <property type="entry name" value="DUF4371"/>
</dbReference>
<dbReference type="OrthoDB" id="1739706at2759"/>
<feature type="compositionally biased region" description="Acidic residues" evidence="1">
    <location>
        <begin position="422"/>
        <end position="431"/>
    </location>
</feature>